<sequence>MADKSAAGADAKPKSKKLLIIILALVLVLLLGGGAAAFLLLKGGSADEELDEAPRTSQSARDTRPRTPPQYMALDPVVINLADPGAIRYAQVGITLQVDTAATADRVKAFLPAIRNGILRQISRRTAEELLRPEGKDQLAQDILELVREEAGLPLIRGESPVQAVLFSSLIVQ</sequence>
<evidence type="ECO:0000256" key="5">
    <source>
        <dbReference type="ARBA" id="ARBA00022500"/>
    </source>
</evidence>
<organism evidence="12 13">
    <name type="scientific">Tepidicella xavieri</name>
    <dbReference type="NCBI Taxonomy" id="360241"/>
    <lineage>
        <taxon>Bacteria</taxon>
        <taxon>Pseudomonadati</taxon>
        <taxon>Pseudomonadota</taxon>
        <taxon>Betaproteobacteria</taxon>
        <taxon>Burkholderiales</taxon>
        <taxon>Tepidicella</taxon>
    </lineage>
</organism>
<dbReference type="PANTHER" id="PTHR35091">
    <property type="entry name" value="FLAGELLAR PROTEIN FLIL"/>
    <property type="match status" value="1"/>
</dbReference>
<evidence type="ECO:0000256" key="3">
    <source>
        <dbReference type="ARBA" id="ARBA00008281"/>
    </source>
</evidence>
<dbReference type="Pfam" id="PF03748">
    <property type="entry name" value="FliL"/>
    <property type="match status" value="1"/>
</dbReference>
<evidence type="ECO:0000256" key="8">
    <source>
        <dbReference type="ARBA" id="ARBA00022989"/>
    </source>
</evidence>
<evidence type="ECO:0000256" key="4">
    <source>
        <dbReference type="ARBA" id="ARBA00022475"/>
    </source>
</evidence>
<protein>
    <recommendedName>
        <fullName evidence="10">Flagellar protein FliL</fullName>
    </recommendedName>
</protein>
<dbReference type="GO" id="GO:0071978">
    <property type="term" value="P:bacterial-type flagellum-dependent swarming motility"/>
    <property type="evidence" value="ECO:0007669"/>
    <property type="project" value="TreeGrafter"/>
</dbReference>
<keyword evidence="9 10" id="KW-0472">Membrane</keyword>
<evidence type="ECO:0000256" key="2">
    <source>
        <dbReference type="ARBA" id="ARBA00004162"/>
    </source>
</evidence>
<dbReference type="GO" id="GO:0005886">
    <property type="term" value="C:plasma membrane"/>
    <property type="evidence" value="ECO:0007669"/>
    <property type="project" value="UniProtKB-SubCell"/>
</dbReference>
<feature type="region of interest" description="Disordered" evidence="11">
    <location>
        <begin position="49"/>
        <end position="69"/>
    </location>
</feature>
<dbReference type="Proteomes" id="UP000295510">
    <property type="component" value="Unassembled WGS sequence"/>
</dbReference>
<evidence type="ECO:0000256" key="7">
    <source>
        <dbReference type="ARBA" id="ARBA00022779"/>
    </source>
</evidence>
<keyword evidence="12" id="KW-0969">Cilium</keyword>
<keyword evidence="7 10" id="KW-0283">Flagellar rotation</keyword>
<keyword evidence="5 10" id="KW-0145">Chemotaxis</keyword>
<keyword evidence="8" id="KW-1133">Transmembrane helix</keyword>
<evidence type="ECO:0000256" key="9">
    <source>
        <dbReference type="ARBA" id="ARBA00023136"/>
    </source>
</evidence>
<accession>A0A4R6U4J9</accession>
<keyword evidence="12" id="KW-0966">Cell projection</keyword>
<comment type="caution">
    <text evidence="12">The sequence shown here is derived from an EMBL/GenBank/DDBJ whole genome shotgun (WGS) entry which is preliminary data.</text>
</comment>
<evidence type="ECO:0000313" key="12">
    <source>
        <dbReference type="EMBL" id="TDQ41388.1"/>
    </source>
</evidence>
<keyword evidence="12" id="KW-0282">Flagellum</keyword>
<evidence type="ECO:0000256" key="10">
    <source>
        <dbReference type="RuleBase" id="RU364125"/>
    </source>
</evidence>
<keyword evidence="10" id="KW-0997">Cell inner membrane</keyword>
<keyword evidence="6" id="KW-0812">Transmembrane</keyword>
<name>A0A4R6U4J9_9BURK</name>
<dbReference type="OrthoDB" id="5297029at2"/>
<comment type="similarity">
    <text evidence="3 10">Belongs to the FliL family.</text>
</comment>
<dbReference type="EMBL" id="SNYL01000012">
    <property type="protein sequence ID" value="TDQ41388.1"/>
    <property type="molecule type" value="Genomic_DNA"/>
</dbReference>
<evidence type="ECO:0000256" key="6">
    <source>
        <dbReference type="ARBA" id="ARBA00022692"/>
    </source>
</evidence>
<keyword evidence="13" id="KW-1185">Reference proteome</keyword>
<comment type="function">
    <text evidence="1 10">Controls the rotational direction of flagella during chemotaxis.</text>
</comment>
<reference evidence="12 13" key="1">
    <citation type="submission" date="2019-03" db="EMBL/GenBank/DDBJ databases">
        <title>Genomic Encyclopedia of Type Strains, Phase IV (KMG-IV): sequencing the most valuable type-strain genomes for metagenomic binning, comparative biology and taxonomic classification.</title>
        <authorList>
            <person name="Goeker M."/>
        </authorList>
    </citation>
    <scope>NUCLEOTIDE SEQUENCE [LARGE SCALE GENOMIC DNA]</scope>
    <source>
        <strain evidence="12 13">DSM 19605</strain>
    </source>
</reference>
<proteinExistence type="inferred from homology"/>
<evidence type="ECO:0000256" key="1">
    <source>
        <dbReference type="ARBA" id="ARBA00002254"/>
    </source>
</evidence>
<comment type="subcellular location">
    <subcellularLocation>
        <location evidence="10">Cell inner membrane</location>
    </subcellularLocation>
    <subcellularLocation>
        <location evidence="2">Cell membrane</location>
        <topology evidence="2">Single-pass membrane protein</topology>
    </subcellularLocation>
</comment>
<dbReference type="GO" id="GO:0009425">
    <property type="term" value="C:bacterial-type flagellum basal body"/>
    <property type="evidence" value="ECO:0007669"/>
    <property type="project" value="InterPro"/>
</dbReference>
<evidence type="ECO:0000256" key="11">
    <source>
        <dbReference type="SAM" id="MobiDB-lite"/>
    </source>
</evidence>
<dbReference type="GO" id="GO:0006935">
    <property type="term" value="P:chemotaxis"/>
    <property type="evidence" value="ECO:0007669"/>
    <property type="project" value="UniProtKB-KW"/>
</dbReference>
<dbReference type="AlphaFoldDB" id="A0A4R6U4J9"/>
<dbReference type="PANTHER" id="PTHR35091:SF2">
    <property type="entry name" value="FLAGELLAR PROTEIN FLIL"/>
    <property type="match status" value="1"/>
</dbReference>
<gene>
    <name evidence="12" type="ORF">DFR43_11265</name>
</gene>
<dbReference type="InterPro" id="IPR005503">
    <property type="entry name" value="FliL"/>
</dbReference>
<evidence type="ECO:0000313" key="13">
    <source>
        <dbReference type="Proteomes" id="UP000295510"/>
    </source>
</evidence>
<dbReference type="RefSeq" id="WP_133598367.1">
    <property type="nucleotide sequence ID" value="NZ_SNYL01000012.1"/>
</dbReference>
<keyword evidence="4" id="KW-1003">Cell membrane</keyword>